<organism evidence="2 3">
    <name type="scientific">Ogataea philodendri</name>
    <dbReference type="NCBI Taxonomy" id="1378263"/>
    <lineage>
        <taxon>Eukaryota</taxon>
        <taxon>Fungi</taxon>
        <taxon>Dikarya</taxon>
        <taxon>Ascomycota</taxon>
        <taxon>Saccharomycotina</taxon>
        <taxon>Pichiomycetes</taxon>
        <taxon>Pichiales</taxon>
        <taxon>Pichiaceae</taxon>
        <taxon>Ogataea</taxon>
    </lineage>
</organism>
<dbReference type="Proteomes" id="UP000769157">
    <property type="component" value="Unassembled WGS sequence"/>
</dbReference>
<reference evidence="2" key="1">
    <citation type="journal article" date="2021" name="Open Biol.">
        <title>Shared evolutionary footprints suggest mitochondrial oxidative damage underlies multiple complex I losses in fungi.</title>
        <authorList>
            <person name="Schikora-Tamarit M.A."/>
            <person name="Marcet-Houben M."/>
            <person name="Nosek J."/>
            <person name="Gabaldon T."/>
        </authorList>
    </citation>
    <scope>NUCLEOTIDE SEQUENCE</scope>
    <source>
        <strain evidence="2">CBS6075</strain>
    </source>
</reference>
<reference evidence="2" key="2">
    <citation type="submission" date="2021-01" db="EMBL/GenBank/DDBJ databases">
        <authorList>
            <person name="Schikora-Tamarit M.A."/>
        </authorList>
    </citation>
    <scope>NUCLEOTIDE SEQUENCE</scope>
    <source>
        <strain evidence="2">CBS6075</strain>
    </source>
</reference>
<evidence type="ECO:0000313" key="3">
    <source>
        <dbReference type="Proteomes" id="UP000769157"/>
    </source>
</evidence>
<gene>
    <name evidence="2" type="ORF">OGAPHI_001205</name>
</gene>
<accession>A0A9P8PFN8</accession>
<name>A0A9P8PFN8_9ASCO</name>
<dbReference type="GeneID" id="70233173"/>
<proteinExistence type="predicted"/>
<protein>
    <submittedName>
        <fullName evidence="2">Uncharacterized protein</fullName>
    </submittedName>
</protein>
<evidence type="ECO:0000256" key="1">
    <source>
        <dbReference type="SAM" id="MobiDB-lite"/>
    </source>
</evidence>
<comment type="caution">
    <text evidence="2">The sequence shown here is derived from an EMBL/GenBank/DDBJ whole genome shotgun (WGS) entry which is preliminary data.</text>
</comment>
<feature type="compositionally biased region" description="Low complexity" evidence="1">
    <location>
        <begin position="61"/>
        <end position="73"/>
    </location>
</feature>
<feature type="region of interest" description="Disordered" evidence="1">
    <location>
        <begin position="49"/>
        <end position="85"/>
    </location>
</feature>
<keyword evidence="3" id="KW-1185">Reference proteome</keyword>
<sequence length="85" mass="9552">MIAPRSFVSGQPKSVLQGLEHLLGEPVQCQIISEPGLVLAFAELSVPKQLGQHQRSEQEESPQPHSQHQLQHQLELRSKMGYQMD</sequence>
<dbReference type="RefSeq" id="XP_046064115.1">
    <property type="nucleotide sequence ID" value="XM_046201942.1"/>
</dbReference>
<evidence type="ECO:0000313" key="2">
    <source>
        <dbReference type="EMBL" id="KAH3670690.1"/>
    </source>
</evidence>
<dbReference type="EMBL" id="JAEUBE010000087">
    <property type="protein sequence ID" value="KAH3670690.1"/>
    <property type="molecule type" value="Genomic_DNA"/>
</dbReference>
<dbReference type="AlphaFoldDB" id="A0A9P8PFN8"/>